<name>B4RGC1_PHEZH</name>
<dbReference type="eggNOG" id="COG4977">
    <property type="taxonomic scope" value="Bacteria"/>
</dbReference>
<dbReference type="PANTHER" id="PTHR43130:SF3">
    <property type="entry name" value="HTH-TYPE TRANSCRIPTIONAL REGULATOR RV1931C"/>
    <property type="match status" value="1"/>
</dbReference>
<dbReference type="Gene3D" id="3.40.50.880">
    <property type="match status" value="1"/>
</dbReference>
<reference evidence="2 3" key="1">
    <citation type="journal article" date="2008" name="BMC Genomics">
        <title>Complete genome of Phenylobacterium zucineum - a novel facultative intracellular bacterium isolated from human erythroleukemia cell line K562.</title>
        <authorList>
            <person name="Luo Y."/>
            <person name="Xu X."/>
            <person name="Ding Z."/>
            <person name="Liu Z."/>
            <person name="Zhang B."/>
            <person name="Yan Z."/>
            <person name="Sun J."/>
            <person name="Hu S."/>
            <person name="Hu X."/>
        </authorList>
    </citation>
    <scope>NUCLEOTIDE SEQUENCE [LARGE SCALE GENOMIC DNA]</scope>
    <source>
        <strain evidence="2 3">HLK1</strain>
    </source>
</reference>
<dbReference type="STRING" id="450851.PHZ_c0831"/>
<dbReference type="HOGENOM" id="CLU_000445_44_1_5"/>
<evidence type="ECO:0000313" key="2">
    <source>
        <dbReference type="EMBL" id="ACG77245.1"/>
    </source>
</evidence>
<dbReference type="SUPFAM" id="SSF52317">
    <property type="entry name" value="Class I glutamine amidotransferase-like"/>
    <property type="match status" value="1"/>
</dbReference>
<dbReference type="InterPro" id="IPR002818">
    <property type="entry name" value="DJ-1/PfpI"/>
</dbReference>
<dbReference type="AlphaFoldDB" id="B4RGC1"/>
<gene>
    <name evidence="2" type="ordered locus">PHZ_c0831</name>
</gene>
<sequence>MFQDAMAEVEGRMAHFSLYTVAPTPEPVRMTGGLVVQPRFAVADAPQPDVIVVPAQRSTEESRAWLKAASAKAEVTMSVCTGAFQLARVGLLDGLPATTHHDFWDAFEKEFPKVRLQRGPRFVDNGRVATAGGLTSGIDLALHVVGRYFGEETAARTAAYMEHRRVQTQGV</sequence>
<protein>
    <submittedName>
        <fullName evidence="2">Transcriptional regulator, AraC family</fullName>
    </submittedName>
</protein>
<dbReference type="EMBL" id="CP000747">
    <property type="protein sequence ID" value="ACG77245.1"/>
    <property type="molecule type" value="Genomic_DNA"/>
</dbReference>
<evidence type="ECO:0000259" key="1">
    <source>
        <dbReference type="Pfam" id="PF01965"/>
    </source>
</evidence>
<feature type="domain" description="DJ-1/PfpI" evidence="1">
    <location>
        <begin position="14"/>
        <end position="145"/>
    </location>
</feature>
<proteinExistence type="predicted"/>
<dbReference type="InterPro" id="IPR052158">
    <property type="entry name" value="INH-QAR"/>
</dbReference>
<dbReference type="Proteomes" id="UP000001868">
    <property type="component" value="Chromosome"/>
</dbReference>
<dbReference type="PANTHER" id="PTHR43130">
    <property type="entry name" value="ARAC-FAMILY TRANSCRIPTIONAL REGULATOR"/>
    <property type="match status" value="1"/>
</dbReference>
<dbReference type="KEGG" id="pzu:PHZ_c0831"/>
<accession>B4RGC1</accession>
<dbReference type="CDD" id="cd03139">
    <property type="entry name" value="GATase1_PfpI_2"/>
    <property type="match status" value="1"/>
</dbReference>
<keyword evidence="3" id="KW-1185">Reference proteome</keyword>
<organism evidence="2 3">
    <name type="scientific">Phenylobacterium zucineum (strain HLK1)</name>
    <dbReference type="NCBI Taxonomy" id="450851"/>
    <lineage>
        <taxon>Bacteria</taxon>
        <taxon>Pseudomonadati</taxon>
        <taxon>Pseudomonadota</taxon>
        <taxon>Alphaproteobacteria</taxon>
        <taxon>Caulobacterales</taxon>
        <taxon>Caulobacteraceae</taxon>
        <taxon>Phenylobacterium</taxon>
    </lineage>
</organism>
<dbReference type="Pfam" id="PF01965">
    <property type="entry name" value="DJ-1_PfpI"/>
    <property type="match status" value="1"/>
</dbReference>
<evidence type="ECO:0000313" key="3">
    <source>
        <dbReference type="Proteomes" id="UP000001868"/>
    </source>
</evidence>
<dbReference type="InterPro" id="IPR029062">
    <property type="entry name" value="Class_I_gatase-like"/>
</dbReference>